<keyword evidence="1" id="KW-0732">Signal</keyword>
<accession>A0AAE3VGM7</accession>
<organism evidence="3 4">
    <name type="scientific">Oligosphaera ethanolica</name>
    <dbReference type="NCBI Taxonomy" id="760260"/>
    <lineage>
        <taxon>Bacteria</taxon>
        <taxon>Pseudomonadati</taxon>
        <taxon>Lentisphaerota</taxon>
        <taxon>Oligosphaeria</taxon>
        <taxon>Oligosphaerales</taxon>
        <taxon>Oligosphaeraceae</taxon>
        <taxon>Oligosphaera</taxon>
    </lineage>
</organism>
<evidence type="ECO:0000313" key="3">
    <source>
        <dbReference type="EMBL" id="MDQ0290189.1"/>
    </source>
</evidence>
<dbReference type="Gene3D" id="2.60.120.260">
    <property type="entry name" value="Galactose-binding domain-like"/>
    <property type="match status" value="1"/>
</dbReference>
<protein>
    <submittedName>
        <fullName evidence="3">Sugar phosphate isomerase/epimerase</fullName>
    </submittedName>
</protein>
<evidence type="ECO:0000256" key="1">
    <source>
        <dbReference type="SAM" id="SignalP"/>
    </source>
</evidence>
<reference evidence="3" key="1">
    <citation type="submission" date="2023-07" db="EMBL/GenBank/DDBJ databases">
        <title>Genomic Encyclopedia of Type Strains, Phase IV (KMG-IV): sequencing the most valuable type-strain genomes for metagenomic binning, comparative biology and taxonomic classification.</title>
        <authorList>
            <person name="Goeker M."/>
        </authorList>
    </citation>
    <scope>NUCLEOTIDE SEQUENCE</scope>
    <source>
        <strain evidence="3">DSM 24202</strain>
    </source>
</reference>
<dbReference type="Proteomes" id="UP001238163">
    <property type="component" value="Unassembled WGS sequence"/>
</dbReference>
<dbReference type="SUPFAM" id="SSF51658">
    <property type="entry name" value="Xylose isomerase-like"/>
    <property type="match status" value="1"/>
</dbReference>
<dbReference type="PROSITE" id="PS50022">
    <property type="entry name" value="FA58C_3"/>
    <property type="match status" value="1"/>
</dbReference>
<dbReference type="Pfam" id="PF00754">
    <property type="entry name" value="F5_F8_type_C"/>
    <property type="match status" value="1"/>
</dbReference>
<keyword evidence="3" id="KW-0413">Isomerase</keyword>
<dbReference type="SUPFAM" id="SSF49785">
    <property type="entry name" value="Galactose-binding domain-like"/>
    <property type="match status" value="1"/>
</dbReference>
<evidence type="ECO:0000259" key="2">
    <source>
        <dbReference type="PROSITE" id="PS50022"/>
    </source>
</evidence>
<dbReference type="InterPro" id="IPR000421">
    <property type="entry name" value="FA58C"/>
</dbReference>
<feature type="chain" id="PRO_5042264543" evidence="1">
    <location>
        <begin position="19"/>
        <end position="456"/>
    </location>
</feature>
<dbReference type="InterPro" id="IPR036237">
    <property type="entry name" value="Xyl_isomerase-like_sf"/>
</dbReference>
<gene>
    <name evidence="3" type="ORF">J3R75_002296</name>
</gene>
<dbReference type="RefSeq" id="WP_307261603.1">
    <property type="nucleotide sequence ID" value="NZ_JAUSVL010000001.1"/>
</dbReference>
<comment type="caution">
    <text evidence="3">The sequence shown here is derived from an EMBL/GenBank/DDBJ whole genome shotgun (WGS) entry which is preliminary data.</text>
</comment>
<sequence length="456" mass="48175">MKTTLITALLVAMFAVHAAKPTVSLDAAPFTTHSLQQVLQTTRDLGLSAMVAHDQLRVSPDDQAALLTPALDSAQRQAVKAALKTAGVTIAAGQFPAPADAQGWADLAQFAGDLGILRIISTPTATAIATAAAACAARKITLVLPCTTLPAAATGLDPLAAAVAALPTGVGICLDLVACRQAGLDPAIVLATLGRRVVVIRLNDADLASGKGLPLASTDDSSVQRLFQIMRLQNWSGLLSITHDQPDYSAIRQSVLFANLCLKTPADKIAALRAPIMTTNIADTWARLDTQTPGHWPKPKLVDTSMYRNAITGDNAVAMASSPGFNDRESVAKAFDQDAKTKYCTPSPTPWLQLQFTQAPPAPVAAYAITSANDSPSRDPRQWQLLASSDGEEWTTIDSQKDVAWFGRHEKALFVLKKPAAGPFFRLLIEANSGDKSFQIAELELFIPAAATTATP</sequence>
<dbReference type="InterPro" id="IPR008979">
    <property type="entry name" value="Galactose-bd-like_sf"/>
</dbReference>
<feature type="domain" description="F5/8 type C" evidence="2">
    <location>
        <begin position="299"/>
        <end position="448"/>
    </location>
</feature>
<dbReference type="GO" id="GO:0016853">
    <property type="term" value="F:isomerase activity"/>
    <property type="evidence" value="ECO:0007669"/>
    <property type="project" value="UniProtKB-KW"/>
</dbReference>
<dbReference type="Gene3D" id="3.20.20.150">
    <property type="entry name" value="Divalent-metal-dependent TIM barrel enzymes"/>
    <property type="match status" value="1"/>
</dbReference>
<name>A0AAE3VGM7_9BACT</name>
<feature type="signal peptide" evidence="1">
    <location>
        <begin position="1"/>
        <end position="18"/>
    </location>
</feature>
<dbReference type="EMBL" id="JAUSVL010000001">
    <property type="protein sequence ID" value="MDQ0290189.1"/>
    <property type="molecule type" value="Genomic_DNA"/>
</dbReference>
<dbReference type="AlphaFoldDB" id="A0AAE3VGM7"/>
<evidence type="ECO:0000313" key="4">
    <source>
        <dbReference type="Proteomes" id="UP001238163"/>
    </source>
</evidence>
<proteinExistence type="predicted"/>
<keyword evidence="4" id="KW-1185">Reference proteome</keyword>